<feature type="region of interest" description="Disordered" evidence="1">
    <location>
        <begin position="308"/>
        <end position="332"/>
    </location>
</feature>
<evidence type="ECO:0000313" key="2">
    <source>
        <dbReference type="EMBL" id="THU77557.1"/>
    </source>
</evidence>
<dbReference type="EMBL" id="ML180405">
    <property type="protein sequence ID" value="THU77557.1"/>
    <property type="molecule type" value="Genomic_DNA"/>
</dbReference>
<accession>A0A4S8KPF8</accession>
<organism evidence="2 3">
    <name type="scientific">Dendrothele bispora (strain CBS 962.96)</name>
    <dbReference type="NCBI Taxonomy" id="1314807"/>
    <lineage>
        <taxon>Eukaryota</taxon>
        <taxon>Fungi</taxon>
        <taxon>Dikarya</taxon>
        <taxon>Basidiomycota</taxon>
        <taxon>Agaricomycotina</taxon>
        <taxon>Agaricomycetes</taxon>
        <taxon>Agaricomycetidae</taxon>
        <taxon>Agaricales</taxon>
        <taxon>Agaricales incertae sedis</taxon>
        <taxon>Dendrothele</taxon>
    </lineage>
</organism>
<gene>
    <name evidence="2" type="ORF">K435DRAFT_877696</name>
</gene>
<dbReference type="OrthoDB" id="2756615at2759"/>
<dbReference type="Proteomes" id="UP000297245">
    <property type="component" value="Unassembled WGS sequence"/>
</dbReference>
<reference evidence="2 3" key="1">
    <citation type="journal article" date="2019" name="Nat. Ecol. Evol.">
        <title>Megaphylogeny resolves global patterns of mushroom evolution.</title>
        <authorList>
            <person name="Varga T."/>
            <person name="Krizsan K."/>
            <person name="Foldi C."/>
            <person name="Dima B."/>
            <person name="Sanchez-Garcia M."/>
            <person name="Sanchez-Ramirez S."/>
            <person name="Szollosi G.J."/>
            <person name="Szarkandi J.G."/>
            <person name="Papp V."/>
            <person name="Albert L."/>
            <person name="Andreopoulos W."/>
            <person name="Angelini C."/>
            <person name="Antonin V."/>
            <person name="Barry K.W."/>
            <person name="Bougher N.L."/>
            <person name="Buchanan P."/>
            <person name="Buyck B."/>
            <person name="Bense V."/>
            <person name="Catcheside P."/>
            <person name="Chovatia M."/>
            <person name="Cooper J."/>
            <person name="Damon W."/>
            <person name="Desjardin D."/>
            <person name="Finy P."/>
            <person name="Geml J."/>
            <person name="Haridas S."/>
            <person name="Hughes K."/>
            <person name="Justo A."/>
            <person name="Karasinski D."/>
            <person name="Kautmanova I."/>
            <person name="Kiss B."/>
            <person name="Kocsube S."/>
            <person name="Kotiranta H."/>
            <person name="LaButti K.M."/>
            <person name="Lechner B.E."/>
            <person name="Liimatainen K."/>
            <person name="Lipzen A."/>
            <person name="Lukacs Z."/>
            <person name="Mihaltcheva S."/>
            <person name="Morgado L.N."/>
            <person name="Niskanen T."/>
            <person name="Noordeloos M.E."/>
            <person name="Ohm R.A."/>
            <person name="Ortiz-Santana B."/>
            <person name="Ovrebo C."/>
            <person name="Racz N."/>
            <person name="Riley R."/>
            <person name="Savchenko A."/>
            <person name="Shiryaev A."/>
            <person name="Soop K."/>
            <person name="Spirin V."/>
            <person name="Szebenyi C."/>
            <person name="Tomsovsky M."/>
            <person name="Tulloss R.E."/>
            <person name="Uehling J."/>
            <person name="Grigoriev I.V."/>
            <person name="Vagvolgyi C."/>
            <person name="Papp T."/>
            <person name="Martin F.M."/>
            <person name="Miettinen O."/>
            <person name="Hibbett D.S."/>
            <person name="Nagy L.G."/>
        </authorList>
    </citation>
    <scope>NUCLEOTIDE SEQUENCE [LARGE SCALE GENOMIC DNA]</scope>
    <source>
        <strain evidence="2 3">CBS 962.96</strain>
    </source>
</reference>
<feature type="compositionally biased region" description="Pro residues" evidence="1">
    <location>
        <begin position="316"/>
        <end position="326"/>
    </location>
</feature>
<keyword evidence="3" id="KW-1185">Reference proteome</keyword>
<protein>
    <submittedName>
        <fullName evidence="2">Uncharacterized protein</fullName>
    </submittedName>
</protein>
<sequence length="356" mass="38893">MSSVVTRVLDDSFFNTELVAKGCNFYNATMGFPETSLAGAFNKTIMLHQGTFIEFYGFTPSEAYNQTFRVSNPTSGDSTLEYPEPGTGGLFYTTLSDVLVQFDGPLLLFDYAVASVTELEILHDQTIIVDDSNTEIQWGGNWEEKRNYTLNRPLGFQGGSWGATVNARPHGNGTHESDKVGDYFIFQFQGSSILVGGITPQNRTDPIYQVVLANISELSSFDNFHLKLNFTLDGYSQAAVFTGETISQPVGTPHFPYFQNDSLAEGNHTLVMTVDDVTGNTSVVIDYLTYKPSFATLKDKPIFPPIILNGNSTSSPDPPSDPPPGPRSNTATIIGRSGKYASLTGGDLRIHQQCPI</sequence>
<dbReference type="Gene3D" id="2.60.120.260">
    <property type="entry name" value="Galactose-binding domain-like"/>
    <property type="match status" value="1"/>
</dbReference>
<evidence type="ECO:0000256" key="1">
    <source>
        <dbReference type="SAM" id="MobiDB-lite"/>
    </source>
</evidence>
<proteinExistence type="predicted"/>
<name>A0A4S8KPF8_DENBC</name>
<dbReference type="AlphaFoldDB" id="A0A4S8KPF8"/>
<evidence type="ECO:0000313" key="3">
    <source>
        <dbReference type="Proteomes" id="UP000297245"/>
    </source>
</evidence>